<feature type="region of interest" description="Disordered" evidence="6">
    <location>
        <begin position="206"/>
        <end position="238"/>
    </location>
</feature>
<dbReference type="eggNOG" id="ENOG502QPMM">
    <property type="taxonomic scope" value="Eukaryota"/>
</dbReference>
<feature type="region of interest" description="Disordered" evidence="6">
    <location>
        <begin position="311"/>
        <end position="331"/>
    </location>
</feature>
<reference evidence="11" key="1">
    <citation type="journal article" date="2009" name="Genome Res.">
        <title>Comparative genomic analyses of the human fungal pathogens Coccidioides and their relatives.</title>
        <authorList>
            <person name="Sharpton T.J."/>
            <person name="Stajich J.E."/>
            <person name="Rounsley S.D."/>
            <person name="Gardner M.J."/>
            <person name="Wortman J.R."/>
            <person name="Jordar V.S."/>
            <person name="Maiti R."/>
            <person name="Kodira C.D."/>
            <person name="Neafsey D.E."/>
            <person name="Zeng Q."/>
            <person name="Hung C.-Y."/>
            <person name="McMahan C."/>
            <person name="Muszewska A."/>
            <person name="Grynberg M."/>
            <person name="Mandel M.A."/>
            <person name="Kellner E.M."/>
            <person name="Barker B.M."/>
            <person name="Galgiani J.N."/>
            <person name="Orbach M.J."/>
            <person name="Kirkland T.N."/>
            <person name="Cole G.T."/>
            <person name="Henn M.R."/>
            <person name="Birren B.W."/>
            <person name="Taylor J.W."/>
        </authorList>
    </citation>
    <scope>NUCLEOTIDE SEQUENCE [LARGE SCALE GENOMIC DNA]</scope>
    <source>
        <strain evidence="11">UAMH 1704</strain>
    </source>
</reference>
<accession>C4JKZ2</accession>
<sequence>MAGDHYIPMDGFPSAPTSGESSRAPSPLGIGTAPLHSVLRRDSFSRNSGQRSKELRWSSPVGDAPDDSQRVSSQMDFSQPPPRIPPAAHLYSCSPYRGGVSSEYSPQVDAEQHVNGELSNSARRKGKAVHSAYEKARRLAARVHRPSFARRTSLPNKPTNNSSEGDMSTRDVSRMGEDQDEAVYTTESYPFGTSEAHNIVRRMSRPDSETLAPGQPAKFHRNEARRNGERNMNDWEEPHGQYRGSILFELLKLYHHGEHGEGGGGGDERRHSSASTLLPVHEPPSRGLSGQSTPRHKLKWYDKSRNVSSSSVNTLLPETRSPSLDGLKRSKSSNMLSMAAKKLLPRPRLEDQIHITVHIAEIISRQRYLMKLCRALMQYGAPTHRLEEYMSTTAKVLQIDAQFLYMPDCMFFSFGDATTHTTELKLLKYPQGVDLGRLADVHEIYKEVVHDIIGVEEAMQRLDETMHRKDKYNKWWLIGLYGCASATVGPYAFGAGAQDMPMAFLLGCILAGLKYLVVPHSPLYSNVFELTAALVTSFLARALGSIRAPGGEAGRLFCFPALAQSAVALILRGYMVLCSSLELQSKHMLAGSVRLVFAIIYSLVLGFGMMLGTAFYGGLDRTASSAYACSGEGRFGPLGEAARKFPSVVLFTVCLAMINQAKWKQTPVMVGISLTGYVVTFFSGKRFAQNPQLASVLGAFAIGVLGNLYSRLRHGLAAAAILPAIFVQVPSGLASSGSLLAGLAVANAVNESARQAGGAGDGRGAGAGGQRGRDRGGRVEGGGHEPGVREHCF</sequence>
<dbReference type="KEGG" id="ure:UREG_00180"/>
<evidence type="ECO:0000313" key="10">
    <source>
        <dbReference type="EMBL" id="EEP75334.1"/>
    </source>
</evidence>
<dbReference type="OrthoDB" id="413008at2759"/>
<comment type="similarity">
    <text evidence="5">Belongs to the ThrE exporter (TC 2.A.79) family.</text>
</comment>
<feature type="transmembrane region" description="Helical" evidence="7">
    <location>
        <begin position="475"/>
        <end position="493"/>
    </location>
</feature>
<evidence type="ECO:0008006" key="12">
    <source>
        <dbReference type="Google" id="ProtNLM"/>
    </source>
</evidence>
<feature type="compositionally biased region" description="Polar residues" evidence="6">
    <location>
        <begin position="311"/>
        <end position="322"/>
    </location>
</feature>
<organism evidence="10 11">
    <name type="scientific">Uncinocarpus reesii (strain UAMH 1704)</name>
    <dbReference type="NCBI Taxonomy" id="336963"/>
    <lineage>
        <taxon>Eukaryota</taxon>
        <taxon>Fungi</taxon>
        <taxon>Dikarya</taxon>
        <taxon>Ascomycota</taxon>
        <taxon>Pezizomycotina</taxon>
        <taxon>Eurotiomycetes</taxon>
        <taxon>Eurotiomycetidae</taxon>
        <taxon>Onygenales</taxon>
        <taxon>Onygenaceae</taxon>
        <taxon>Uncinocarpus</taxon>
    </lineage>
</organism>
<proteinExistence type="inferred from homology"/>
<feature type="transmembrane region" description="Helical" evidence="7">
    <location>
        <begin position="595"/>
        <end position="616"/>
    </location>
</feature>
<keyword evidence="2 7" id="KW-0812">Transmembrane</keyword>
<keyword evidence="3 7" id="KW-1133">Transmembrane helix</keyword>
<evidence type="ECO:0000256" key="5">
    <source>
        <dbReference type="ARBA" id="ARBA00034125"/>
    </source>
</evidence>
<feature type="compositionally biased region" description="Polar residues" evidence="6">
    <location>
        <begin position="153"/>
        <end position="166"/>
    </location>
</feature>
<dbReference type="Pfam" id="PF06738">
    <property type="entry name" value="ThrE"/>
    <property type="match status" value="1"/>
</dbReference>
<feature type="compositionally biased region" description="Basic and acidic residues" evidence="6">
    <location>
        <begin position="220"/>
        <end position="238"/>
    </location>
</feature>
<evidence type="ECO:0000259" key="9">
    <source>
        <dbReference type="Pfam" id="PF12821"/>
    </source>
</evidence>
<dbReference type="PANTHER" id="PTHR31082">
    <property type="entry name" value="PHEROMONE-REGULATED MEMBRANE PROTEIN 10"/>
    <property type="match status" value="1"/>
</dbReference>
<dbReference type="InterPro" id="IPR024528">
    <property type="entry name" value="ThrE_2"/>
</dbReference>
<feature type="compositionally biased region" description="Basic residues" evidence="6">
    <location>
        <begin position="139"/>
        <end position="148"/>
    </location>
</feature>
<dbReference type="RefSeq" id="XP_002540667.1">
    <property type="nucleotide sequence ID" value="XM_002540621.1"/>
</dbReference>
<dbReference type="PANTHER" id="PTHR31082:SF4">
    <property type="entry name" value="PHEROMONE-REGULATED MEMBRANE PROTEIN 10"/>
    <property type="match status" value="1"/>
</dbReference>
<evidence type="ECO:0000256" key="7">
    <source>
        <dbReference type="SAM" id="Phobius"/>
    </source>
</evidence>
<feature type="domain" description="Threonine/serine exporter-like N-terminal" evidence="8">
    <location>
        <begin position="367"/>
        <end position="615"/>
    </location>
</feature>
<dbReference type="InterPro" id="IPR010619">
    <property type="entry name" value="ThrE-like_N"/>
</dbReference>
<dbReference type="Pfam" id="PF12821">
    <property type="entry name" value="ThrE_2"/>
    <property type="match status" value="1"/>
</dbReference>
<feature type="compositionally biased region" description="Polar residues" evidence="6">
    <location>
        <begin position="15"/>
        <end position="24"/>
    </location>
</feature>
<dbReference type="VEuPathDB" id="FungiDB:UREG_00180"/>
<keyword evidence="11" id="KW-1185">Reference proteome</keyword>
<feature type="transmembrane region" description="Helical" evidence="7">
    <location>
        <begin position="500"/>
        <end position="517"/>
    </location>
</feature>
<evidence type="ECO:0000256" key="4">
    <source>
        <dbReference type="ARBA" id="ARBA00023136"/>
    </source>
</evidence>
<name>C4JKZ2_UNCRE</name>
<evidence type="ECO:0000256" key="3">
    <source>
        <dbReference type="ARBA" id="ARBA00022989"/>
    </source>
</evidence>
<feature type="region of interest" description="Disordered" evidence="6">
    <location>
        <begin position="139"/>
        <end position="176"/>
    </location>
</feature>
<dbReference type="InterPro" id="IPR051361">
    <property type="entry name" value="ThrE/Ser_Exporter"/>
</dbReference>
<dbReference type="AlphaFoldDB" id="C4JKZ2"/>
<dbReference type="HOGENOM" id="CLU_007078_2_2_1"/>
<evidence type="ECO:0000259" key="8">
    <source>
        <dbReference type="Pfam" id="PF06738"/>
    </source>
</evidence>
<dbReference type="Proteomes" id="UP000002058">
    <property type="component" value="Unassembled WGS sequence"/>
</dbReference>
<keyword evidence="4 7" id="KW-0472">Membrane</keyword>
<feature type="region of interest" description="Disordered" evidence="6">
    <location>
        <begin position="754"/>
        <end position="793"/>
    </location>
</feature>
<feature type="region of interest" description="Disordered" evidence="6">
    <location>
        <begin position="258"/>
        <end position="296"/>
    </location>
</feature>
<feature type="compositionally biased region" description="Basic and acidic residues" evidence="6">
    <location>
        <begin position="771"/>
        <end position="793"/>
    </location>
</feature>
<evidence type="ECO:0000256" key="6">
    <source>
        <dbReference type="SAM" id="MobiDB-lite"/>
    </source>
</evidence>
<evidence type="ECO:0000256" key="1">
    <source>
        <dbReference type="ARBA" id="ARBA00004141"/>
    </source>
</evidence>
<feature type="compositionally biased region" description="Basic and acidic residues" evidence="6">
    <location>
        <begin position="258"/>
        <end position="271"/>
    </location>
</feature>
<dbReference type="GeneID" id="8441400"/>
<feature type="compositionally biased region" description="Basic and acidic residues" evidence="6">
    <location>
        <begin position="167"/>
        <end position="176"/>
    </location>
</feature>
<dbReference type="InParanoid" id="C4JKZ2"/>
<comment type="subcellular location">
    <subcellularLocation>
        <location evidence="1">Membrane</location>
        <topology evidence="1">Multi-pass membrane protein</topology>
    </subcellularLocation>
</comment>
<protein>
    <recommendedName>
        <fullName evidence="12">Threonine/serine exporter-like N-terminal domain-containing protein</fullName>
    </recommendedName>
</protein>
<feature type="transmembrane region" description="Helical" evidence="7">
    <location>
        <begin position="693"/>
        <end position="710"/>
    </location>
</feature>
<dbReference type="GO" id="GO:0022857">
    <property type="term" value="F:transmembrane transporter activity"/>
    <property type="evidence" value="ECO:0007669"/>
    <property type="project" value="InterPro"/>
</dbReference>
<dbReference type="GO" id="GO:0016020">
    <property type="term" value="C:membrane"/>
    <property type="evidence" value="ECO:0007669"/>
    <property type="project" value="UniProtKB-SubCell"/>
</dbReference>
<evidence type="ECO:0000256" key="2">
    <source>
        <dbReference type="ARBA" id="ARBA00022692"/>
    </source>
</evidence>
<feature type="compositionally biased region" description="Gly residues" evidence="6">
    <location>
        <begin position="757"/>
        <end position="770"/>
    </location>
</feature>
<feature type="region of interest" description="Disordered" evidence="6">
    <location>
        <begin position="1"/>
        <end position="85"/>
    </location>
</feature>
<evidence type="ECO:0000313" key="11">
    <source>
        <dbReference type="Proteomes" id="UP000002058"/>
    </source>
</evidence>
<gene>
    <name evidence="10" type="ORF">UREG_00180</name>
</gene>
<feature type="domain" description="Threonine/Serine exporter ThrE" evidence="9">
    <location>
        <begin position="648"/>
        <end position="732"/>
    </location>
</feature>
<dbReference type="EMBL" id="CH476615">
    <property type="protein sequence ID" value="EEP75334.1"/>
    <property type="molecule type" value="Genomic_DNA"/>
</dbReference>